<dbReference type="Gene3D" id="3.40.50.2000">
    <property type="entry name" value="Glycogen Phosphorylase B"/>
    <property type="match status" value="1"/>
</dbReference>
<reference evidence="2 3" key="1">
    <citation type="journal article" date="2020" name="Nature">
        <title>Bacterial chemolithoautotrophy via manganese oxidation.</title>
        <authorList>
            <person name="Yu H."/>
            <person name="Leadbetter J.R."/>
        </authorList>
    </citation>
    <scope>NUCLEOTIDE SEQUENCE [LARGE SCALE GENOMIC DNA]</scope>
    <source>
        <strain evidence="2 3">Mn-1</strain>
    </source>
</reference>
<keyword evidence="3" id="KW-1185">Reference proteome</keyword>
<keyword evidence="2" id="KW-0808">Transferase</keyword>
<dbReference type="PANTHER" id="PTHR21015">
    <property type="entry name" value="UDP-N-ACETYLGLUCOSAMINE--N-ACETYLMURAMYL-(PENTAPEPTIDE) PYROPHOSPHORYL-UNDECAPRENOL N-ACETYLGLUCOSAMINE TRANSFERASE 1"/>
    <property type="match status" value="1"/>
</dbReference>
<evidence type="ECO:0000259" key="1">
    <source>
        <dbReference type="Pfam" id="PF04101"/>
    </source>
</evidence>
<protein>
    <submittedName>
        <fullName evidence="2">Glycosyltransferase</fullName>
    </submittedName>
</protein>
<dbReference type="SUPFAM" id="SSF53756">
    <property type="entry name" value="UDP-Glycosyltransferase/glycogen phosphorylase"/>
    <property type="match status" value="1"/>
</dbReference>
<proteinExistence type="predicted"/>
<feature type="domain" description="Glycosyl transferase family 28 C-terminal" evidence="1">
    <location>
        <begin position="254"/>
        <end position="368"/>
    </location>
</feature>
<dbReference type="AlphaFoldDB" id="A0A7X6IDI7"/>
<dbReference type="PANTHER" id="PTHR21015:SF28">
    <property type="entry name" value="SLL1722 PROTEIN"/>
    <property type="match status" value="1"/>
</dbReference>
<sequence>MKKLMVYSHDTFGLGNIRRMLSICQHLISSTPDLCILLISGSPMIQSFRLPPRLDYVKLPCLSRTEREGYSVKSLGTGLEEMMALRSDLILTAAANFKPDLFLVDKKPYGVKGELEEVFKYLELHSPETKNVLLLRDILDRPEATIPIWEKNGYYDAIRSFYDLVLLVGLPEIFDPRKEYRFPAEIAEKVRFCGYIRREAGSKRRDEIREELGLNGEQLVLVTPGGGEDGYRLLETYIMGLEQISGGDRHRSLIVCGPEMPKVQRERLQQKMAQYPHVGMAEFTNDLMSYMDAADVVVSMGGYNTVCEILSLRKRAVVVPRAKPVEEQWIRAERFSRLGLFKTVHPDDLTPQTLMRALLDELGREARHAPPPPQIDLNALPRITEWISILLAESEKASNQVSGDGEDWAVDFFKELPDRLEALPAEGRL</sequence>
<organism evidence="2 3">
    <name type="scientific">Candidatus Manganitrophus noduliformans</name>
    <dbReference type="NCBI Taxonomy" id="2606439"/>
    <lineage>
        <taxon>Bacteria</taxon>
        <taxon>Pseudomonadati</taxon>
        <taxon>Nitrospirota</taxon>
        <taxon>Nitrospiria</taxon>
        <taxon>Candidatus Troglogloeales</taxon>
        <taxon>Candidatus Manganitrophaceae</taxon>
        <taxon>Candidatus Manganitrophus</taxon>
    </lineage>
</organism>
<evidence type="ECO:0000313" key="2">
    <source>
        <dbReference type="EMBL" id="NKE73748.1"/>
    </source>
</evidence>
<gene>
    <name evidence="2" type="ORF">MNODULE_23645</name>
</gene>
<accession>A0A7X6IDI7</accession>
<dbReference type="InterPro" id="IPR007235">
    <property type="entry name" value="Glyco_trans_28_C"/>
</dbReference>
<dbReference type="EMBL" id="VTOW01000011">
    <property type="protein sequence ID" value="NKE73748.1"/>
    <property type="molecule type" value="Genomic_DNA"/>
</dbReference>
<comment type="caution">
    <text evidence="2">The sequence shown here is derived from an EMBL/GenBank/DDBJ whole genome shotgun (WGS) entry which is preliminary data.</text>
</comment>
<dbReference type="Proteomes" id="UP000534783">
    <property type="component" value="Unassembled WGS sequence"/>
</dbReference>
<evidence type="ECO:0000313" key="3">
    <source>
        <dbReference type="Proteomes" id="UP000534783"/>
    </source>
</evidence>
<name>A0A7X6IDI7_9BACT</name>
<dbReference type="Pfam" id="PF04101">
    <property type="entry name" value="Glyco_tran_28_C"/>
    <property type="match status" value="1"/>
</dbReference>
<dbReference type="RefSeq" id="WP_168063713.1">
    <property type="nucleotide sequence ID" value="NZ_VTOW01000011.1"/>
</dbReference>
<dbReference type="GO" id="GO:0016758">
    <property type="term" value="F:hexosyltransferase activity"/>
    <property type="evidence" value="ECO:0007669"/>
    <property type="project" value="InterPro"/>
</dbReference>